<accession>A0ACC1J1R5</accession>
<proteinExistence type="predicted"/>
<sequence length="459" mass="51164">ATLNIILGFINSVITQYSQAPEEARNPQLIDGALNMMGALCGPLCSRKSPIFSTLPDFLLTNVIPLFKSKYGFVRARALDVYCRYSSVEFSDKQVLHGVFEGVYNLLNDAELPVRVHAALALQPMIENEDIRGLLQSHLPQVMQVFLNLTNEIDSDTITHVIEEFVEVFADQMAPFAVQLAQQLCDTFMRIMGDITTTTDMSSVDIDDISDKTMAAMGVLKTLGTLVLNLESSAEVVFKLEEVIFPIVRFVLDQRLVDLYDEVYEILDCCTFAVKTISPNAWSLFDVIYTTFKNDSSDFIEEMLPSLDNYVSYGMDVVSTNSEVQSRLFDIIETVMKSERAGESERICACKLAEAIMLNGRGKVDGMIPGLISLAAAYLLVNDAIQTRGFLVYTLEVILNALYYNPVITLNVLEQFQWTGGIFTRLVQSIDKFTRVNDKKLVILGLTALLSVPADQLPP</sequence>
<feature type="non-terminal residue" evidence="1">
    <location>
        <position position="459"/>
    </location>
</feature>
<organism evidence="1 2">
    <name type="scientific">Linderina macrospora</name>
    <dbReference type="NCBI Taxonomy" id="4868"/>
    <lineage>
        <taxon>Eukaryota</taxon>
        <taxon>Fungi</taxon>
        <taxon>Fungi incertae sedis</taxon>
        <taxon>Zoopagomycota</taxon>
        <taxon>Kickxellomycotina</taxon>
        <taxon>Kickxellomycetes</taxon>
        <taxon>Kickxellales</taxon>
        <taxon>Kickxellaceae</taxon>
        <taxon>Linderina</taxon>
    </lineage>
</organism>
<dbReference type="Proteomes" id="UP001150603">
    <property type="component" value="Unassembled WGS sequence"/>
</dbReference>
<name>A0ACC1J1R5_9FUNG</name>
<keyword evidence="2" id="KW-1185">Reference proteome</keyword>
<protein>
    <submittedName>
        <fullName evidence="1">Nonsense-mediated mRNA decay protein 5</fullName>
    </submittedName>
</protein>
<feature type="non-terminal residue" evidence="1">
    <location>
        <position position="1"/>
    </location>
</feature>
<dbReference type="EMBL" id="JANBPW010004701">
    <property type="protein sequence ID" value="KAJ1934319.1"/>
    <property type="molecule type" value="Genomic_DNA"/>
</dbReference>
<gene>
    <name evidence="1" type="primary">NMD5_2</name>
    <name evidence="1" type="ORF">FBU59_005736</name>
</gene>
<evidence type="ECO:0000313" key="2">
    <source>
        <dbReference type="Proteomes" id="UP001150603"/>
    </source>
</evidence>
<evidence type="ECO:0000313" key="1">
    <source>
        <dbReference type="EMBL" id="KAJ1934319.1"/>
    </source>
</evidence>
<reference evidence="1" key="1">
    <citation type="submission" date="2022-07" db="EMBL/GenBank/DDBJ databases">
        <title>Phylogenomic reconstructions and comparative analyses of Kickxellomycotina fungi.</title>
        <authorList>
            <person name="Reynolds N.K."/>
            <person name="Stajich J.E."/>
            <person name="Barry K."/>
            <person name="Grigoriev I.V."/>
            <person name="Crous P."/>
            <person name="Smith M.E."/>
        </authorList>
    </citation>
    <scope>NUCLEOTIDE SEQUENCE</scope>
    <source>
        <strain evidence="1">NRRL 5244</strain>
    </source>
</reference>
<comment type="caution">
    <text evidence="1">The sequence shown here is derived from an EMBL/GenBank/DDBJ whole genome shotgun (WGS) entry which is preliminary data.</text>
</comment>